<gene>
    <name evidence="1" type="ORF">GDO81_003167</name>
</gene>
<organism evidence="1 2">
    <name type="scientific">Engystomops pustulosus</name>
    <name type="common">Tungara frog</name>
    <name type="synonym">Physalaemus pustulosus</name>
    <dbReference type="NCBI Taxonomy" id="76066"/>
    <lineage>
        <taxon>Eukaryota</taxon>
        <taxon>Metazoa</taxon>
        <taxon>Chordata</taxon>
        <taxon>Craniata</taxon>
        <taxon>Vertebrata</taxon>
        <taxon>Euteleostomi</taxon>
        <taxon>Amphibia</taxon>
        <taxon>Batrachia</taxon>
        <taxon>Anura</taxon>
        <taxon>Neobatrachia</taxon>
        <taxon>Hyloidea</taxon>
        <taxon>Leptodactylidae</taxon>
        <taxon>Leiuperinae</taxon>
        <taxon>Engystomops</taxon>
    </lineage>
</organism>
<evidence type="ECO:0000313" key="1">
    <source>
        <dbReference type="EMBL" id="KAG8552934.1"/>
    </source>
</evidence>
<name>A0AAV6ZUT9_ENGPU</name>
<dbReference type="EMBL" id="WNYA01000010">
    <property type="protein sequence ID" value="KAG8552934.1"/>
    <property type="molecule type" value="Genomic_DNA"/>
</dbReference>
<reference evidence="1" key="1">
    <citation type="thesis" date="2020" institute="ProQuest LLC" country="789 East Eisenhower Parkway, Ann Arbor, MI, USA">
        <title>Comparative Genomics and Chromosome Evolution.</title>
        <authorList>
            <person name="Mudd A.B."/>
        </authorList>
    </citation>
    <scope>NUCLEOTIDE SEQUENCE</scope>
    <source>
        <strain evidence="1">237g6f4</strain>
        <tissue evidence="1">Blood</tissue>
    </source>
</reference>
<proteinExistence type="predicted"/>
<comment type="caution">
    <text evidence="1">The sequence shown here is derived from an EMBL/GenBank/DDBJ whole genome shotgun (WGS) entry which is preliminary data.</text>
</comment>
<evidence type="ECO:0000313" key="2">
    <source>
        <dbReference type="Proteomes" id="UP000824782"/>
    </source>
</evidence>
<accession>A0AAV6ZUT9</accession>
<keyword evidence="2" id="KW-1185">Reference proteome</keyword>
<protein>
    <submittedName>
        <fullName evidence="1">Uncharacterized protein</fullName>
    </submittedName>
</protein>
<sequence>MDSIFKASFTETELSQGHDRKASELPPLVHIESEDHAYEAQILNLTQWSNTIIHPNQTKLCKRSLNGLLLLTGVLVEAIPGRHISSIQVLTFSREFTISPPISNMFPSSGRGVGPGGRFPLPQIDLTLKYKMKHEMKMTSKRVGSRSKSITSQFEGNELLSKSRQPKIISSVL</sequence>
<dbReference type="Proteomes" id="UP000824782">
    <property type="component" value="Unassembled WGS sequence"/>
</dbReference>
<dbReference type="AlphaFoldDB" id="A0AAV6ZUT9"/>